<evidence type="ECO:0000256" key="7">
    <source>
        <dbReference type="ARBA" id="ARBA00023146"/>
    </source>
</evidence>
<feature type="binding site" evidence="9">
    <location>
        <position position="70"/>
    </location>
    <ligand>
        <name>L-glutamine</name>
        <dbReference type="ChEBI" id="CHEBI:58359"/>
    </ligand>
</feature>
<feature type="binding site" evidence="9">
    <location>
        <position position="238"/>
    </location>
    <ligand>
        <name>L-glutamine</name>
        <dbReference type="ChEBI" id="CHEBI:58359"/>
    </ligand>
</feature>
<dbReference type="Pfam" id="PF00749">
    <property type="entry name" value="tRNA-synt_1c"/>
    <property type="match status" value="1"/>
</dbReference>
<keyword evidence="4 9" id="KW-0547">Nucleotide-binding</keyword>
<dbReference type="RefSeq" id="WP_006982822.1">
    <property type="nucleotide sequence ID" value="NZ_ABVL01000025.1"/>
</dbReference>
<dbReference type="InParanoid" id="B4D9B1"/>
<feature type="binding site" evidence="9">
    <location>
        <begin position="44"/>
        <end position="50"/>
    </location>
    <ligand>
        <name>ATP</name>
        <dbReference type="ChEBI" id="CHEBI:30616"/>
    </ligand>
</feature>
<evidence type="ECO:0000256" key="8">
    <source>
        <dbReference type="ARBA" id="ARBA00048270"/>
    </source>
</evidence>
<dbReference type="InterPro" id="IPR000924">
    <property type="entry name" value="Glu/Gln-tRNA-synth"/>
</dbReference>
<dbReference type="FunFam" id="3.40.50.620:FF:000037">
    <property type="entry name" value="Glutamine--tRNA ligase cytoplasmic"/>
    <property type="match status" value="1"/>
</dbReference>
<feature type="domain" description="Glutamyl/glutaminyl-tRNA synthetase class Ib catalytic" evidence="11">
    <location>
        <begin position="31"/>
        <end position="363"/>
    </location>
</feature>
<dbReference type="HAMAP" id="MF_00126">
    <property type="entry name" value="Gln_tRNA_synth"/>
    <property type="match status" value="1"/>
</dbReference>
<keyword evidence="7 9" id="KW-0030">Aminoacyl-tRNA synthetase</keyword>
<dbReference type="GO" id="GO:0005829">
    <property type="term" value="C:cytosol"/>
    <property type="evidence" value="ECO:0007669"/>
    <property type="project" value="TreeGrafter"/>
</dbReference>
<evidence type="ECO:0000259" key="13">
    <source>
        <dbReference type="Pfam" id="PF20974"/>
    </source>
</evidence>
<evidence type="ECO:0000313" key="15">
    <source>
        <dbReference type="Proteomes" id="UP000005824"/>
    </source>
</evidence>
<dbReference type="STRING" id="497964.CfE428DRAFT_5501"/>
<dbReference type="InterPro" id="IPR049437">
    <property type="entry name" value="tRNA-synt_1c_C2"/>
</dbReference>
<dbReference type="PROSITE" id="PS00178">
    <property type="entry name" value="AA_TRNA_LIGASE_I"/>
    <property type="match status" value="1"/>
</dbReference>
<comment type="subunit">
    <text evidence="9">Monomer.</text>
</comment>
<keyword evidence="3 9" id="KW-0436">Ligase</keyword>
<feature type="binding site" evidence="9">
    <location>
        <position position="257"/>
    </location>
    <ligand>
        <name>ATP</name>
        <dbReference type="ChEBI" id="CHEBI:30616"/>
    </ligand>
</feature>
<dbReference type="InterPro" id="IPR050132">
    <property type="entry name" value="Gln/Glu-tRNA_Ligase"/>
</dbReference>
<protein>
    <recommendedName>
        <fullName evidence="9">Glutamine--tRNA ligase</fullName>
        <ecNumber evidence="9">6.1.1.18</ecNumber>
    </recommendedName>
    <alternativeName>
        <fullName evidence="9">Glutaminyl-tRNA synthetase</fullName>
        <shortName evidence="9">GlnRS</shortName>
    </alternativeName>
</protein>
<comment type="similarity">
    <text evidence="1 9 10">Belongs to the class-I aminoacyl-tRNA synthetase family.</text>
</comment>
<evidence type="ECO:0000256" key="1">
    <source>
        <dbReference type="ARBA" id="ARBA00005594"/>
    </source>
</evidence>
<dbReference type="SUPFAM" id="SSF52374">
    <property type="entry name" value="Nucleotidylyl transferase"/>
    <property type="match status" value="1"/>
</dbReference>
<dbReference type="SUPFAM" id="SSF50715">
    <property type="entry name" value="Ribosomal protein L25-like"/>
    <property type="match status" value="1"/>
</dbReference>
<comment type="caution">
    <text evidence="9">Lacks conserved residue(s) required for the propagation of feature annotation.</text>
</comment>
<dbReference type="InterPro" id="IPR020058">
    <property type="entry name" value="Glu/Gln-tRNA-synth_Ib_cat-dom"/>
</dbReference>
<dbReference type="PANTHER" id="PTHR43097:SF5">
    <property type="entry name" value="GLUTAMATE--TRNA LIGASE"/>
    <property type="match status" value="1"/>
</dbReference>
<keyword evidence="15" id="KW-1185">Reference proteome</keyword>
<dbReference type="Pfam" id="PF03950">
    <property type="entry name" value="tRNA-synt_1c_C"/>
    <property type="match status" value="1"/>
</dbReference>
<dbReference type="InterPro" id="IPR020056">
    <property type="entry name" value="Rbsml_bL25/Gln-tRNA_synth_N"/>
</dbReference>
<evidence type="ECO:0000259" key="11">
    <source>
        <dbReference type="Pfam" id="PF00749"/>
    </source>
</evidence>
<dbReference type="Gene3D" id="2.40.240.10">
    <property type="entry name" value="Ribosomal Protein L25, Chain P"/>
    <property type="match status" value="2"/>
</dbReference>
<feature type="domain" description="tRNA synthetases class I (E and Q) anti-codon binding" evidence="13">
    <location>
        <begin position="484"/>
        <end position="557"/>
    </location>
</feature>
<evidence type="ECO:0000256" key="4">
    <source>
        <dbReference type="ARBA" id="ARBA00022741"/>
    </source>
</evidence>
<accession>B4D9B1</accession>
<comment type="caution">
    <text evidence="14">The sequence shown here is derived from an EMBL/GenBank/DDBJ whole genome shotgun (WGS) entry which is preliminary data.</text>
</comment>
<dbReference type="InterPro" id="IPR001412">
    <property type="entry name" value="aa-tRNA-synth_I_CS"/>
</dbReference>
<comment type="catalytic activity">
    <reaction evidence="8 9">
        <text>tRNA(Gln) + L-glutamine + ATP = L-glutaminyl-tRNA(Gln) + AMP + diphosphate</text>
        <dbReference type="Rhea" id="RHEA:20121"/>
        <dbReference type="Rhea" id="RHEA-COMP:9662"/>
        <dbReference type="Rhea" id="RHEA-COMP:9681"/>
        <dbReference type="ChEBI" id="CHEBI:30616"/>
        <dbReference type="ChEBI" id="CHEBI:33019"/>
        <dbReference type="ChEBI" id="CHEBI:58359"/>
        <dbReference type="ChEBI" id="CHEBI:78442"/>
        <dbReference type="ChEBI" id="CHEBI:78521"/>
        <dbReference type="ChEBI" id="CHEBI:456215"/>
        <dbReference type="EC" id="6.1.1.18"/>
    </reaction>
</comment>
<dbReference type="EMBL" id="ABVL01000025">
    <property type="protein sequence ID" value="EDY17014.1"/>
    <property type="molecule type" value="Genomic_DNA"/>
</dbReference>
<name>B4D9B1_9BACT</name>
<organism evidence="14 15">
    <name type="scientific">Chthoniobacter flavus Ellin428</name>
    <dbReference type="NCBI Taxonomy" id="497964"/>
    <lineage>
        <taxon>Bacteria</taxon>
        <taxon>Pseudomonadati</taxon>
        <taxon>Verrucomicrobiota</taxon>
        <taxon>Spartobacteria</taxon>
        <taxon>Chthoniobacterales</taxon>
        <taxon>Chthoniobacteraceae</taxon>
        <taxon>Chthoniobacter</taxon>
    </lineage>
</organism>
<dbReference type="InterPro" id="IPR022861">
    <property type="entry name" value="Gln_tRNA_ligase_bac"/>
</dbReference>
<evidence type="ECO:0000256" key="6">
    <source>
        <dbReference type="ARBA" id="ARBA00022917"/>
    </source>
</evidence>
<dbReference type="GO" id="GO:0005524">
    <property type="term" value="F:ATP binding"/>
    <property type="evidence" value="ECO:0007669"/>
    <property type="project" value="UniProtKB-UniRule"/>
</dbReference>
<gene>
    <name evidence="9" type="primary">glnS</name>
    <name evidence="14" type="ORF">CfE428DRAFT_5501</name>
</gene>
<dbReference type="FunCoup" id="B4D9B1">
    <property type="interactions" value="451"/>
</dbReference>
<dbReference type="GO" id="GO:0006425">
    <property type="term" value="P:glutaminyl-tRNA aminoacylation"/>
    <property type="evidence" value="ECO:0007669"/>
    <property type="project" value="UniProtKB-UniRule"/>
</dbReference>
<comment type="subcellular location">
    <subcellularLocation>
        <location evidence="9">Cytoplasm</location>
    </subcellularLocation>
</comment>
<dbReference type="InterPro" id="IPR020059">
    <property type="entry name" value="Glu/Gln-tRNA-synth_Ib_codon-bd"/>
</dbReference>
<evidence type="ECO:0000256" key="9">
    <source>
        <dbReference type="HAMAP-Rule" id="MF_00126"/>
    </source>
</evidence>
<dbReference type="PRINTS" id="PR00987">
    <property type="entry name" value="TRNASYNTHGLU"/>
</dbReference>
<reference evidence="14 15" key="1">
    <citation type="journal article" date="2011" name="J. Bacteriol.">
        <title>Genome sequence of Chthoniobacter flavus Ellin428, an aerobic heterotrophic soil bacterium.</title>
        <authorList>
            <person name="Kant R."/>
            <person name="van Passel M.W."/>
            <person name="Palva A."/>
            <person name="Lucas S."/>
            <person name="Lapidus A."/>
            <person name="Glavina Del Rio T."/>
            <person name="Dalin E."/>
            <person name="Tice H."/>
            <person name="Bruce D."/>
            <person name="Goodwin L."/>
            <person name="Pitluck S."/>
            <person name="Larimer F.W."/>
            <person name="Land M.L."/>
            <person name="Hauser L."/>
            <person name="Sangwan P."/>
            <person name="de Vos W.M."/>
            <person name="Janssen P.H."/>
            <person name="Smidt H."/>
        </authorList>
    </citation>
    <scope>NUCLEOTIDE SEQUENCE [LARGE SCALE GENOMIC DNA]</scope>
    <source>
        <strain evidence="14 15">Ellin428</strain>
    </source>
</reference>
<feature type="domain" description="Glutamyl/glutaminyl-tRNA synthetase class Ib anti-codon binding" evidence="12">
    <location>
        <begin position="367"/>
        <end position="467"/>
    </location>
</feature>
<dbReference type="Proteomes" id="UP000005824">
    <property type="component" value="Unassembled WGS sequence"/>
</dbReference>
<keyword evidence="5 9" id="KW-0067">ATP-binding</keyword>
<feature type="binding site" evidence="9">
    <location>
        <begin position="38"/>
        <end position="40"/>
    </location>
    <ligand>
        <name>ATP</name>
        <dbReference type="ChEBI" id="CHEBI:30616"/>
    </ligand>
</feature>
<dbReference type="Gene3D" id="3.40.50.620">
    <property type="entry name" value="HUPs"/>
    <property type="match status" value="1"/>
</dbReference>
<proteinExistence type="inferred from homology"/>
<dbReference type="AlphaFoldDB" id="B4D9B1"/>
<dbReference type="NCBIfam" id="TIGR00440">
    <property type="entry name" value="glnS"/>
    <property type="match status" value="1"/>
</dbReference>
<dbReference type="Pfam" id="PF20974">
    <property type="entry name" value="tRNA-synt_1c_C2"/>
    <property type="match status" value="1"/>
</dbReference>
<sequence length="585" mass="65819">MSTETPETPKPSDFIRDIVAADVQSGKVQRVITRFPPEPNGYLHLGHAKSICLNFGIAREFDGVCNLRMDDTNPAKEEVEYVESIIEDVKWLIGGWADHVLRFKHAGDTSGKPASEGDANTEPFYASDYFQQLHDYAVALIKAGKAFVCDLTPEQTDAYRGAPGEPGKPSPWRDRSVEENLDLFARMKAGEFPDGARTLRAKIDMAHPNVWMRDPLLYRIRHAAHHHTGDAWCIYPLYDYAHCLSDSIEGVTHSVCTLEFEVHRPLYDWIVDNLPVPQPRPHQYEFAKLMPTHVVISKRKLLAFVNEGIVSGWDDPRMPTLSGLRRRGIPPEAVRAFAIGVGVTKFISSTDYAVFEHAIRTNLNDRALRRLAVLNPIKVVITNYPEGQTEELAATNNPTQPESGTRPIPFSRELWIEQDDFAEVPPPKFFRLKPGGEVRLKYAYIIKCDEVVKDAAGKIVELRCTADLDSKTGGPTSNRKVKGTIHWVSAAHAIDAEVRLYDRLFHDAEPEADGRDWRSAVNPHSLQVITAKLEPSLKDATLAERYQFERMAYFALDSKDSAPGKPVFNRIITLKDTWAKETQKG</sequence>
<dbReference type="GO" id="GO:0004819">
    <property type="term" value="F:glutamine-tRNA ligase activity"/>
    <property type="evidence" value="ECO:0007669"/>
    <property type="project" value="UniProtKB-UniRule"/>
</dbReference>
<evidence type="ECO:0000256" key="2">
    <source>
        <dbReference type="ARBA" id="ARBA00022490"/>
    </source>
</evidence>
<evidence type="ECO:0000256" key="10">
    <source>
        <dbReference type="RuleBase" id="RU363037"/>
    </source>
</evidence>
<evidence type="ECO:0000256" key="3">
    <source>
        <dbReference type="ARBA" id="ARBA00022598"/>
    </source>
</evidence>
<evidence type="ECO:0000313" key="14">
    <source>
        <dbReference type="EMBL" id="EDY17014.1"/>
    </source>
</evidence>
<keyword evidence="6 9" id="KW-0648">Protein biosynthesis</keyword>
<dbReference type="FunFam" id="2.40.240.10:FF:000001">
    <property type="entry name" value="Glutamine--tRNA ligase"/>
    <property type="match status" value="1"/>
</dbReference>
<feature type="short sequence motif" description="'HIGH' region" evidence="9">
    <location>
        <begin position="37"/>
        <end position="47"/>
    </location>
</feature>
<evidence type="ECO:0000256" key="5">
    <source>
        <dbReference type="ARBA" id="ARBA00022840"/>
    </source>
</evidence>
<dbReference type="PANTHER" id="PTHR43097">
    <property type="entry name" value="GLUTAMINE-TRNA LIGASE"/>
    <property type="match status" value="1"/>
</dbReference>
<dbReference type="eggNOG" id="COG0008">
    <property type="taxonomic scope" value="Bacteria"/>
</dbReference>
<evidence type="ECO:0000259" key="12">
    <source>
        <dbReference type="Pfam" id="PF03950"/>
    </source>
</evidence>
<dbReference type="InterPro" id="IPR011035">
    <property type="entry name" value="Ribosomal_bL25/Gln-tRNA_synth"/>
</dbReference>
<dbReference type="GO" id="GO:0006424">
    <property type="term" value="P:glutamyl-tRNA aminoacylation"/>
    <property type="evidence" value="ECO:0007669"/>
    <property type="project" value="UniProtKB-UniRule"/>
</dbReference>
<dbReference type="InterPro" id="IPR014729">
    <property type="entry name" value="Rossmann-like_a/b/a_fold"/>
</dbReference>
<keyword evidence="2 9" id="KW-0963">Cytoplasm</keyword>
<dbReference type="InterPro" id="IPR004514">
    <property type="entry name" value="Gln-tRNA-synth"/>
</dbReference>
<dbReference type="EC" id="6.1.1.18" evidence="9"/>